<dbReference type="RefSeq" id="WP_261840190.1">
    <property type="nucleotide sequence ID" value="NZ_AP025459.1"/>
</dbReference>
<evidence type="ECO:0000313" key="2">
    <source>
        <dbReference type="Proteomes" id="UP001223712"/>
    </source>
</evidence>
<keyword evidence="2" id="KW-1185">Reference proteome</keyword>
<reference evidence="2" key="1">
    <citation type="journal article" date="2019" name="Int. J. Syst. Evol. Microbiol.">
        <title>The Global Catalogue of Microorganisms (GCM) 10K type strain sequencing project: providing services to taxonomists for standard genome sequencing and annotation.</title>
        <authorList>
            <consortium name="The Broad Institute Genomics Platform"/>
            <consortium name="The Broad Institute Genome Sequencing Center for Infectious Disease"/>
            <person name="Wu L."/>
            <person name="Ma J."/>
        </authorList>
    </citation>
    <scope>NUCLEOTIDE SEQUENCE [LARGE SCALE GENOMIC DNA]</scope>
    <source>
        <strain evidence="2">CECT 7226</strain>
    </source>
</reference>
<gene>
    <name evidence="1" type="ORF">QWY96_15520</name>
</gene>
<proteinExistence type="predicted"/>
<name>A0ABT8CLE2_9VIBR</name>
<evidence type="ECO:0000313" key="1">
    <source>
        <dbReference type="EMBL" id="MDN3701945.1"/>
    </source>
</evidence>
<accession>A0ABT8CLE2</accession>
<sequence length="193" mass="21678">MLKKHFITQELPSKDGYTWTLASRLGSMLTEVEALYGERDKSWTFVGLEFEENGPQNWFPGNCGNIAIQLNTNAINDEVLAHYQLAHEVVHLLAPSGARGAPVIEEGLATMYSENYLSANYGITDYSKFTNLDSYIEAARLVRELLAFDPDAIRKLRDIEPSFKKMSLDTFAEAGLDYTKGKITKLVASFVRE</sequence>
<protein>
    <recommendedName>
        <fullName evidence="3">IrrE N-terminal-like domain-containing protein</fullName>
    </recommendedName>
</protein>
<dbReference type="EMBL" id="JAUFQY010000002">
    <property type="protein sequence ID" value="MDN3701945.1"/>
    <property type="molecule type" value="Genomic_DNA"/>
</dbReference>
<organism evidence="1 2">
    <name type="scientific">Vibrio artabrorum</name>
    <dbReference type="NCBI Taxonomy" id="446374"/>
    <lineage>
        <taxon>Bacteria</taxon>
        <taxon>Pseudomonadati</taxon>
        <taxon>Pseudomonadota</taxon>
        <taxon>Gammaproteobacteria</taxon>
        <taxon>Vibrionales</taxon>
        <taxon>Vibrionaceae</taxon>
        <taxon>Vibrio</taxon>
    </lineage>
</organism>
<evidence type="ECO:0008006" key="3">
    <source>
        <dbReference type="Google" id="ProtNLM"/>
    </source>
</evidence>
<dbReference type="Proteomes" id="UP001223712">
    <property type="component" value="Unassembled WGS sequence"/>
</dbReference>
<comment type="caution">
    <text evidence="1">The sequence shown here is derived from an EMBL/GenBank/DDBJ whole genome shotgun (WGS) entry which is preliminary data.</text>
</comment>